<dbReference type="InterPro" id="IPR036396">
    <property type="entry name" value="Cyt_P450_sf"/>
</dbReference>
<dbReference type="PANTHER" id="PTHR46206">
    <property type="entry name" value="CYTOCHROME P450"/>
    <property type="match status" value="1"/>
</dbReference>
<keyword evidence="5 8" id="KW-0560">Oxidoreductase</keyword>
<evidence type="ECO:0000256" key="9">
    <source>
        <dbReference type="SAM" id="Coils"/>
    </source>
</evidence>
<feature type="signal peptide" evidence="10">
    <location>
        <begin position="1"/>
        <end position="22"/>
    </location>
</feature>
<dbReference type="GO" id="GO:0005506">
    <property type="term" value="F:iron ion binding"/>
    <property type="evidence" value="ECO:0007669"/>
    <property type="project" value="InterPro"/>
</dbReference>
<dbReference type="InterPro" id="IPR017972">
    <property type="entry name" value="Cyt_P450_CS"/>
</dbReference>
<keyword evidence="7 8" id="KW-0503">Monooxygenase</keyword>
<keyword evidence="12" id="KW-1185">Reference proteome</keyword>
<evidence type="ECO:0000313" key="11">
    <source>
        <dbReference type="EMBL" id="PWY78991.1"/>
    </source>
</evidence>
<gene>
    <name evidence="11" type="ORF">BO83DRAFT_406613</name>
</gene>
<comment type="similarity">
    <text evidence="2 8">Belongs to the cytochrome P450 family.</text>
</comment>
<dbReference type="AlphaFoldDB" id="A0A317W074"/>
<dbReference type="Proteomes" id="UP000246171">
    <property type="component" value="Unassembled WGS sequence"/>
</dbReference>
<dbReference type="PROSITE" id="PS00086">
    <property type="entry name" value="CYTOCHROME_P450"/>
    <property type="match status" value="1"/>
</dbReference>
<dbReference type="InterPro" id="IPR001128">
    <property type="entry name" value="Cyt_P450"/>
</dbReference>
<comment type="caution">
    <text evidence="11">The sequence shown here is derived from an EMBL/GenBank/DDBJ whole genome shotgun (WGS) entry which is preliminary data.</text>
</comment>
<dbReference type="Gene3D" id="1.10.630.10">
    <property type="entry name" value="Cytochrome P450"/>
    <property type="match status" value="1"/>
</dbReference>
<comment type="cofactor">
    <cofactor evidence="1">
        <name>heme</name>
        <dbReference type="ChEBI" id="CHEBI:30413"/>
    </cofactor>
</comment>
<dbReference type="CDD" id="cd11041">
    <property type="entry name" value="CYP503A1-like"/>
    <property type="match status" value="1"/>
</dbReference>
<protein>
    <submittedName>
        <fullName evidence="11">Cytochrome P450</fullName>
    </submittedName>
</protein>
<evidence type="ECO:0000256" key="1">
    <source>
        <dbReference type="ARBA" id="ARBA00001971"/>
    </source>
</evidence>
<evidence type="ECO:0000256" key="3">
    <source>
        <dbReference type="ARBA" id="ARBA00022617"/>
    </source>
</evidence>
<dbReference type="EMBL" id="MSFU01000006">
    <property type="protein sequence ID" value="PWY78991.1"/>
    <property type="molecule type" value="Genomic_DNA"/>
</dbReference>
<accession>A0A317W074</accession>
<evidence type="ECO:0000256" key="6">
    <source>
        <dbReference type="ARBA" id="ARBA00023004"/>
    </source>
</evidence>
<name>A0A317W074_ASPEC</name>
<dbReference type="GeneID" id="37055854"/>
<dbReference type="GO" id="GO:0004497">
    <property type="term" value="F:monooxygenase activity"/>
    <property type="evidence" value="ECO:0007669"/>
    <property type="project" value="UniProtKB-KW"/>
</dbReference>
<dbReference type="SUPFAM" id="SSF48264">
    <property type="entry name" value="Cytochrome P450"/>
    <property type="match status" value="1"/>
</dbReference>
<evidence type="ECO:0000313" key="12">
    <source>
        <dbReference type="Proteomes" id="UP000246171"/>
    </source>
</evidence>
<feature type="chain" id="PRO_5016303969" evidence="10">
    <location>
        <begin position="23"/>
        <end position="440"/>
    </location>
</feature>
<evidence type="ECO:0000256" key="10">
    <source>
        <dbReference type="SAM" id="SignalP"/>
    </source>
</evidence>
<keyword evidence="3 8" id="KW-0349">Heme</keyword>
<evidence type="ECO:0000256" key="4">
    <source>
        <dbReference type="ARBA" id="ARBA00022723"/>
    </source>
</evidence>
<sequence>MPIPVLVSLALALSFFLIRNFTYKDTALNPKKPFELTSTRVKQEFFFNAQRLLRDWFLNHPNTPVPLQTDVGKLTMLPPDFSRWSMKAFHGKLPGFDGFRENDLTKYLNKVTEPLADETSVAVRELLTDNKEWHTIHLSGVIVTLISRISSRVLLGEKLCRNEECLRITQSYTIDGFLAMTELRMWPAAFYPIVHWFLPRCRKLRSQVSKARKVMQSILEERRQLKEDIDAEGKQSSIFDDAIEWFENAAKGRPYDPVGAQLILSVGAIHTTSDLTCQKITHLVQSTEILESLRKEIADTLQQYGWKKTALCNMKLLDRVVRESQRLKTVTNVSMRRMALKEAHKLWDDDTYENAVSWDGYRTTCYNRPENLAFGHGKHACPGRFFAANEVKIVLIFLLLRYDWTLLEGTVPRIFSGGFGMALDPTLKIEVRRRREGMDI</sequence>
<dbReference type="VEuPathDB" id="FungiDB:BO83DRAFT_406613"/>
<evidence type="ECO:0000256" key="2">
    <source>
        <dbReference type="ARBA" id="ARBA00010617"/>
    </source>
</evidence>
<reference evidence="11" key="1">
    <citation type="submission" date="2016-12" db="EMBL/GenBank/DDBJ databases">
        <title>The genomes of Aspergillus section Nigri reveals drivers in fungal speciation.</title>
        <authorList>
            <consortium name="DOE Joint Genome Institute"/>
            <person name="Vesth T.C."/>
            <person name="Nybo J."/>
            <person name="Theobald S."/>
            <person name="Brandl J."/>
            <person name="Frisvad J.C."/>
            <person name="Nielsen K.F."/>
            <person name="Lyhne E.K."/>
            <person name="Kogle M.E."/>
            <person name="Kuo A."/>
            <person name="Riley R."/>
            <person name="Clum A."/>
            <person name="Nolan M."/>
            <person name="Lipzen A."/>
            <person name="Salamov A."/>
            <person name="Henrissat B."/>
            <person name="Wiebenga A."/>
            <person name="De vries R.P."/>
            <person name="Grigoriev I.V."/>
            <person name="Mortensen U.H."/>
            <person name="Andersen M.R."/>
            <person name="Baker S.E."/>
        </authorList>
    </citation>
    <scope>NUCLEOTIDE SEQUENCE</scope>
    <source>
        <strain evidence="11">CBS 122712</strain>
    </source>
</reference>
<proteinExistence type="inferred from homology"/>
<evidence type="ECO:0000256" key="7">
    <source>
        <dbReference type="ARBA" id="ARBA00023033"/>
    </source>
</evidence>
<evidence type="ECO:0000256" key="5">
    <source>
        <dbReference type="ARBA" id="ARBA00023002"/>
    </source>
</evidence>
<keyword evidence="10" id="KW-0732">Signal</keyword>
<dbReference type="OrthoDB" id="1844152at2759"/>
<feature type="coiled-coil region" evidence="9">
    <location>
        <begin position="201"/>
        <end position="235"/>
    </location>
</feature>
<keyword evidence="6 8" id="KW-0408">Iron</keyword>
<dbReference type="GO" id="GO:0020037">
    <property type="term" value="F:heme binding"/>
    <property type="evidence" value="ECO:0007669"/>
    <property type="project" value="InterPro"/>
</dbReference>
<keyword evidence="9" id="KW-0175">Coiled coil</keyword>
<organism evidence="11 12">
    <name type="scientific">Aspergillus eucalypticola (strain CBS 122712 / IBT 29274)</name>
    <dbReference type="NCBI Taxonomy" id="1448314"/>
    <lineage>
        <taxon>Eukaryota</taxon>
        <taxon>Fungi</taxon>
        <taxon>Dikarya</taxon>
        <taxon>Ascomycota</taxon>
        <taxon>Pezizomycotina</taxon>
        <taxon>Eurotiomycetes</taxon>
        <taxon>Eurotiomycetidae</taxon>
        <taxon>Eurotiales</taxon>
        <taxon>Aspergillaceae</taxon>
        <taxon>Aspergillus</taxon>
        <taxon>Aspergillus subgen. Circumdati</taxon>
    </lineage>
</organism>
<keyword evidence="4 8" id="KW-0479">Metal-binding</keyword>
<dbReference type="GO" id="GO:0016705">
    <property type="term" value="F:oxidoreductase activity, acting on paired donors, with incorporation or reduction of molecular oxygen"/>
    <property type="evidence" value="ECO:0007669"/>
    <property type="project" value="InterPro"/>
</dbReference>
<dbReference type="PANTHER" id="PTHR46206:SF2">
    <property type="entry name" value="CYTOCHROME P450 MONOOXYGENASE AUSG-RELATED"/>
    <property type="match status" value="1"/>
</dbReference>
<dbReference type="GO" id="GO:0019748">
    <property type="term" value="P:secondary metabolic process"/>
    <property type="evidence" value="ECO:0007669"/>
    <property type="project" value="UniProtKB-ARBA"/>
</dbReference>
<dbReference type="Pfam" id="PF00067">
    <property type="entry name" value="p450"/>
    <property type="match status" value="2"/>
</dbReference>
<dbReference type="RefSeq" id="XP_025390783.1">
    <property type="nucleotide sequence ID" value="XM_025533892.1"/>
</dbReference>
<evidence type="ECO:0000256" key="8">
    <source>
        <dbReference type="RuleBase" id="RU000461"/>
    </source>
</evidence>